<dbReference type="InParanoid" id="C5DK17"/>
<reference evidence="13 14" key="1">
    <citation type="journal article" date="2009" name="Genome Res.">
        <title>Comparative genomics of protoploid Saccharomycetaceae.</title>
        <authorList>
            <consortium name="The Genolevures Consortium"/>
            <person name="Souciet J.-L."/>
            <person name="Dujon B."/>
            <person name="Gaillardin C."/>
            <person name="Johnston M."/>
            <person name="Baret P.V."/>
            <person name="Cliften P."/>
            <person name="Sherman D.J."/>
            <person name="Weissenbach J."/>
            <person name="Westhof E."/>
            <person name="Wincker P."/>
            <person name="Jubin C."/>
            <person name="Poulain J."/>
            <person name="Barbe V."/>
            <person name="Segurens B."/>
            <person name="Artiguenave F."/>
            <person name="Anthouard V."/>
            <person name="Vacherie B."/>
            <person name="Val M.-E."/>
            <person name="Fulton R.S."/>
            <person name="Minx P."/>
            <person name="Wilson R."/>
            <person name="Durrens P."/>
            <person name="Jean G."/>
            <person name="Marck C."/>
            <person name="Martin T."/>
            <person name="Nikolski M."/>
            <person name="Rolland T."/>
            <person name="Seret M.-L."/>
            <person name="Casaregola S."/>
            <person name="Despons L."/>
            <person name="Fairhead C."/>
            <person name="Fischer G."/>
            <person name="Lafontaine I."/>
            <person name="Leh V."/>
            <person name="Lemaire M."/>
            <person name="de Montigny J."/>
            <person name="Neuveglise C."/>
            <person name="Thierry A."/>
            <person name="Blanc-Lenfle I."/>
            <person name="Bleykasten C."/>
            <person name="Diffels J."/>
            <person name="Fritsch E."/>
            <person name="Frangeul L."/>
            <person name="Goeffon A."/>
            <person name="Jauniaux N."/>
            <person name="Kachouri-Lafond R."/>
            <person name="Payen C."/>
            <person name="Potier S."/>
            <person name="Pribylova L."/>
            <person name="Ozanne C."/>
            <person name="Richard G.-F."/>
            <person name="Sacerdot C."/>
            <person name="Straub M.-L."/>
            <person name="Talla E."/>
        </authorList>
    </citation>
    <scope>NUCLEOTIDE SEQUENCE [LARGE SCALE GENOMIC DNA]</scope>
    <source>
        <strain evidence="14">ATCC 56472 / CBS 6340 / NRRL Y-8284</strain>
    </source>
</reference>
<evidence type="ECO:0000256" key="4">
    <source>
        <dbReference type="ARBA" id="ARBA00020824"/>
    </source>
</evidence>
<dbReference type="STRING" id="559295.C5DK17"/>
<dbReference type="GO" id="GO:0034975">
    <property type="term" value="P:protein folding in endoplasmic reticulum"/>
    <property type="evidence" value="ECO:0007669"/>
    <property type="project" value="TreeGrafter"/>
</dbReference>
<keyword evidence="7" id="KW-0256">Endoplasmic reticulum</keyword>
<comment type="subunit">
    <text evidence="3">Component of the ER membrane protein complex (EMC).</text>
</comment>
<evidence type="ECO:0000256" key="5">
    <source>
        <dbReference type="ARBA" id="ARBA00022692"/>
    </source>
</evidence>
<dbReference type="PANTHER" id="PTHR21573:SF0">
    <property type="entry name" value="ER MEMBRANE PROTEIN COMPLEX SUBUNIT 1"/>
    <property type="match status" value="1"/>
</dbReference>
<sequence length="771" mass="87366">MALSFNVWTIYLRVDRNSLASLKQPRLLVFTLCPIMLGAFRSFIGITLLVVIKGLFVEAIFSDEAYHIDWQLSNVGPYQCVLPASATESNDQLLVLSTFNNGTMISWLNKTSGELLERLPLGYRVADAMIEHNDLFLKLEDGSINAVDSMNGFSLDHPPTEFSSSCNPDLSTIRFEDGKIKIMDHDTDLQIFSIDMPQDFKGIKYFRSDKENTLDLMYSTVGGKYTFTSVSDLTSTQTWTRDESLANIRAYTYVSSADPNLAQMFTELSQEGSMNVLEAYQFRVKQTLNRLKNYLLEKKFSVGAIVKEFLEDEDEATLHQKDVSFGLLKYLIVATEEGKIAVLDVRDGRQLWNYESGLKDILNIEALRSDTEVVIFTKSGPSLTFDITRIETEPYLLTNTNMAPVHSVEKISENGAFLFKRPGGGRFLLENPLNPITQDLYLLDHNSKELNAFIYQNEAITETWKTKVDEQEEIVAFSSRGEEHVANLGIVLGNRTVLYKYLYPHLAAYATKNEENVLTIRIIDTVSGELLHTSFHEDEVDFNFPINLVFGEHWCVYTYFSTKPVPEQKIAVIELYESLVANERVSEPLTEVNALENIQRPQFIQKAYLYPEVIKNIGLTKTKLGITTKSIILELENGQVTILPKFILSARRVEESQLSADDKKEFMVMPYLSAIPINDQAVLTHNRVLLTGPDSHLLSIPTDLESTTLVCTLGHDLFCTRVFPSSQFDKLSPSFEKGKLMATVIGLLLICFFLRPLVDTKKLKLKWLVKD</sequence>
<comment type="subcellular location">
    <subcellularLocation>
        <location evidence="1">Endoplasmic reticulum membrane</location>
        <topology evidence="1">Single-pass type I membrane protein</topology>
    </subcellularLocation>
</comment>
<dbReference type="Pfam" id="PF07774">
    <property type="entry name" value="EMC1_C"/>
    <property type="match status" value="1"/>
</dbReference>
<protein>
    <recommendedName>
        <fullName evidence="4">ER membrane protein complex subunit 1</fullName>
    </recommendedName>
</protein>
<dbReference type="KEGG" id="lth:KLTH0F01056g"/>
<feature type="domain" description="ER membrane protein complex subunit 1 C-terminal" evidence="12">
    <location>
        <begin position="552"/>
        <end position="767"/>
    </location>
</feature>
<evidence type="ECO:0000256" key="3">
    <source>
        <dbReference type="ARBA" id="ARBA00011276"/>
    </source>
</evidence>
<evidence type="ECO:0000256" key="2">
    <source>
        <dbReference type="ARBA" id="ARBA00007904"/>
    </source>
</evidence>
<comment type="similarity">
    <text evidence="2">Belongs to the EMC1 family.</text>
</comment>
<evidence type="ECO:0000256" key="11">
    <source>
        <dbReference type="SAM" id="Phobius"/>
    </source>
</evidence>
<accession>C5DK17</accession>
<evidence type="ECO:0000313" key="14">
    <source>
        <dbReference type="Proteomes" id="UP000002036"/>
    </source>
</evidence>
<evidence type="ECO:0000313" key="13">
    <source>
        <dbReference type="EMBL" id="CAR23818.1"/>
    </source>
</evidence>
<dbReference type="OMA" id="PIPEQKL"/>
<keyword evidence="6" id="KW-0732">Signal</keyword>
<dbReference type="eggNOG" id="KOG2103">
    <property type="taxonomic scope" value="Eukaryota"/>
</dbReference>
<organism evidence="13 14">
    <name type="scientific">Lachancea thermotolerans (strain ATCC 56472 / CBS 6340 / NRRL Y-8284)</name>
    <name type="common">Yeast</name>
    <name type="synonym">Kluyveromyces thermotolerans</name>
    <dbReference type="NCBI Taxonomy" id="559295"/>
    <lineage>
        <taxon>Eukaryota</taxon>
        <taxon>Fungi</taxon>
        <taxon>Dikarya</taxon>
        <taxon>Ascomycota</taxon>
        <taxon>Saccharomycotina</taxon>
        <taxon>Saccharomycetes</taxon>
        <taxon>Saccharomycetales</taxon>
        <taxon>Saccharomycetaceae</taxon>
        <taxon>Lachancea</taxon>
    </lineage>
</organism>
<dbReference type="InterPro" id="IPR011678">
    <property type="entry name" value="EMC1_C"/>
</dbReference>
<evidence type="ECO:0000256" key="1">
    <source>
        <dbReference type="ARBA" id="ARBA00004115"/>
    </source>
</evidence>
<dbReference type="RefSeq" id="XP_002554255.1">
    <property type="nucleotide sequence ID" value="XM_002554209.1"/>
</dbReference>
<evidence type="ECO:0000256" key="8">
    <source>
        <dbReference type="ARBA" id="ARBA00022989"/>
    </source>
</evidence>
<proteinExistence type="inferred from homology"/>
<dbReference type="HOGENOM" id="CLU_005034_3_0_1"/>
<evidence type="ECO:0000256" key="9">
    <source>
        <dbReference type="ARBA" id="ARBA00023136"/>
    </source>
</evidence>
<keyword evidence="5 11" id="KW-0812">Transmembrane</keyword>
<dbReference type="GeneID" id="8292446"/>
<feature type="transmembrane region" description="Helical" evidence="11">
    <location>
        <begin position="740"/>
        <end position="758"/>
    </location>
</feature>
<feature type="transmembrane region" description="Helical" evidence="11">
    <location>
        <begin position="27"/>
        <end position="52"/>
    </location>
</feature>
<evidence type="ECO:0000256" key="7">
    <source>
        <dbReference type="ARBA" id="ARBA00022824"/>
    </source>
</evidence>
<dbReference type="Proteomes" id="UP000002036">
    <property type="component" value="Chromosome F"/>
</dbReference>
<dbReference type="EMBL" id="CU928170">
    <property type="protein sequence ID" value="CAR23818.1"/>
    <property type="molecule type" value="Genomic_DNA"/>
</dbReference>
<dbReference type="SUPFAM" id="SSF50998">
    <property type="entry name" value="Quinoprotein alcohol dehydrogenase-like"/>
    <property type="match status" value="1"/>
</dbReference>
<evidence type="ECO:0000256" key="10">
    <source>
        <dbReference type="ARBA" id="ARBA00023180"/>
    </source>
</evidence>
<keyword evidence="9 11" id="KW-0472">Membrane</keyword>
<keyword evidence="8 11" id="KW-1133">Transmembrane helix</keyword>
<gene>
    <name evidence="13" type="ordered locus">KLTH0F01056g</name>
</gene>
<evidence type="ECO:0000259" key="12">
    <source>
        <dbReference type="Pfam" id="PF07774"/>
    </source>
</evidence>
<evidence type="ECO:0000256" key="6">
    <source>
        <dbReference type="ARBA" id="ARBA00022729"/>
    </source>
</evidence>
<name>C5DK17_LACTC</name>
<dbReference type="GO" id="GO:0072546">
    <property type="term" value="C:EMC complex"/>
    <property type="evidence" value="ECO:0007669"/>
    <property type="project" value="InterPro"/>
</dbReference>
<keyword evidence="10" id="KW-0325">Glycoprotein</keyword>
<dbReference type="OrthoDB" id="28092at2759"/>
<dbReference type="InterPro" id="IPR026895">
    <property type="entry name" value="EMC1"/>
</dbReference>
<dbReference type="PANTHER" id="PTHR21573">
    <property type="entry name" value="ER MEMBRANE PROTEIN COMPLEX SUBUNIT 1"/>
    <property type="match status" value="1"/>
</dbReference>
<dbReference type="InterPro" id="IPR011047">
    <property type="entry name" value="Quinoprotein_ADH-like_sf"/>
</dbReference>
<dbReference type="FunCoup" id="C5DK17">
    <property type="interactions" value="837"/>
</dbReference>
<dbReference type="AlphaFoldDB" id="C5DK17"/>
<keyword evidence="14" id="KW-1185">Reference proteome</keyword>